<organism evidence="1 2">
    <name type="scientific">Mycena alexandri</name>
    <dbReference type="NCBI Taxonomy" id="1745969"/>
    <lineage>
        <taxon>Eukaryota</taxon>
        <taxon>Fungi</taxon>
        <taxon>Dikarya</taxon>
        <taxon>Basidiomycota</taxon>
        <taxon>Agaricomycotina</taxon>
        <taxon>Agaricomycetes</taxon>
        <taxon>Agaricomycetidae</taxon>
        <taxon>Agaricales</taxon>
        <taxon>Marasmiineae</taxon>
        <taxon>Mycenaceae</taxon>
        <taxon>Mycena</taxon>
    </lineage>
</organism>
<gene>
    <name evidence="1" type="ORF">C8F04DRAFT_1130583</name>
</gene>
<dbReference type="EMBL" id="JARJCM010000164">
    <property type="protein sequence ID" value="KAJ7024785.1"/>
    <property type="molecule type" value="Genomic_DNA"/>
</dbReference>
<name>A0AAD6WTX2_9AGAR</name>
<proteinExistence type="predicted"/>
<reference evidence="1" key="1">
    <citation type="submission" date="2023-03" db="EMBL/GenBank/DDBJ databases">
        <title>Massive genome expansion in bonnet fungi (Mycena s.s.) driven by repeated elements and novel gene families across ecological guilds.</title>
        <authorList>
            <consortium name="Lawrence Berkeley National Laboratory"/>
            <person name="Harder C.B."/>
            <person name="Miyauchi S."/>
            <person name="Viragh M."/>
            <person name="Kuo A."/>
            <person name="Thoen E."/>
            <person name="Andreopoulos B."/>
            <person name="Lu D."/>
            <person name="Skrede I."/>
            <person name="Drula E."/>
            <person name="Henrissat B."/>
            <person name="Morin E."/>
            <person name="Kohler A."/>
            <person name="Barry K."/>
            <person name="LaButti K."/>
            <person name="Morin E."/>
            <person name="Salamov A."/>
            <person name="Lipzen A."/>
            <person name="Mereny Z."/>
            <person name="Hegedus B."/>
            <person name="Baldrian P."/>
            <person name="Stursova M."/>
            <person name="Weitz H."/>
            <person name="Taylor A."/>
            <person name="Grigoriev I.V."/>
            <person name="Nagy L.G."/>
            <person name="Martin F."/>
            <person name="Kauserud H."/>
        </authorList>
    </citation>
    <scope>NUCLEOTIDE SEQUENCE</scope>
    <source>
        <strain evidence="1">CBHHK200</strain>
    </source>
</reference>
<keyword evidence="2" id="KW-1185">Reference proteome</keyword>
<comment type="caution">
    <text evidence="1">The sequence shown here is derived from an EMBL/GenBank/DDBJ whole genome shotgun (WGS) entry which is preliminary data.</text>
</comment>
<protein>
    <submittedName>
        <fullName evidence="1">Uncharacterized protein</fullName>
    </submittedName>
</protein>
<accession>A0AAD6WTX2</accession>
<evidence type="ECO:0000313" key="2">
    <source>
        <dbReference type="Proteomes" id="UP001218188"/>
    </source>
</evidence>
<sequence>MSPVKLDAAGDTAEPIGCLAGRGCTEGKGVAWRPECGIWREEGEAVAAVRKSFSHRWGLTANAVLNESRSQNEILTNICCPPLPSSRVRARWMYANVTVNFVLQSRTALLIVQCSRRSSIRSRVGGQPEQLELELSACEVVSNLEGERRIYHQRKIMPQKDDESVPFSLFPVVVGGSTDSSLRPSYANLFRVAFVRLRRVHANNSNSYSESLRRVDTV</sequence>
<dbReference type="Proteomes" id="UP001218188">
    <property type="component" value="Unassembled WGS sequence"/>
</dbReference>
<evidence type="ECO:0000313" key="1">
    <source>
        <dbReference type="EMBL" id="KAJ7024785.1"/>
    </source>
</evidence>
<dbReference type="AlphaFoldDB" id="A0AAD6WTX2"/>